<evidence type="ECO:0000256" key="1">
    <source>
        <dbReference type="ARBA" id="ARBA00004651"/>
    </source>
</evidence>
<feature type="transmembrane region" description="Helical" evidence="7">
    <location>
        <begin position="114"/>
        <end position="138"/>
    </location>
</feature>
<dbReference type="OrthoDB" id="9804439at2"/>
<dbReference type="InterPro" id="IPR000515">
    <property type="entry name" value="MetI-like"/>
</dbReference>
<dbReference type="SUPFAM" id="SSF161098">
    <property type="entry name" value="MetI-like"/>
    <property type="match status" value="1"/>
</dbReference>
<dbReference type="EMBL" id="MWQN01000001">
    <property type="protein sequence ID" value="OPC82426.1"/>
    <property type="molecule type" value="Genomic_DNA"/>
</dbReference>
<dbReference type="GO" id="GO:0055085">
    <property type="term" value="P:transmembrane transport"/>
    <property type="evidence" value="ECO:0007669"/>
    <property type="project" value="InterPro"/>
</dbReference>
<keyword evidence="10" id="KW-1185">Reference proteome</keyword>
<dbReference type="RefSeq" id="WP_078976692.1">
    <property type="nucleotide sequence ID" value="NZ_MWQN01000001.1"/>
</dbReference>
<protein>
    <submittedName>
        <fullName evidence="9">ABC transporter permease</fullName>
    </submittedName>
</protein>
<evidence type="ECO:0000313" key="10">
    <source>
        <dbReference type="Proteomes" id="UP000190037"/>
    </source>
</evidence>
<feature type="domain" description="ABC transmembrane type-1" evidence="8">
    <location>
        <begin position="80"/>
        <end position="295"/>
    </location>
</feature>
<dbReference type="InterPro" id="IPR051393">
    <property type="entry name" value="ABC_transporter_permease"/>
</dbReference>
<evidence type="ECO:0000256" key="2">
    <source>
        <dbReference type="ARBA" id="ARBA00022448"/>
    </source>
</evidence>
<evidence type="ECO:0000256" key="3">
    <source>
        <dbReference type="ARBA" id="ARBA00022475"/>
    </source>
</evidence>
<evidence type="ECO:0000256" key="7">
    <source>
        <dbReference type="RuleBase" id="RU363032"/>
    </source>
</evidence>
<reference evidence="9 10" key="1">
    <citation type="submission" date="2017-03" db="EMBL/GenBank/DDBJ databases">
        <title>Draft genome sequence of Streptomyces scabrisporus NF3, endophyte isolated from Amphipterygium adstringens.</title>
        <authorList>
            <person name="Vazquez M."/>
            <person name="Ceapa C.D."/>
            <person name="Rodriguez Luna D."/>
            <person name="Sanchez Esquivel S."/>
        </authorList>
    </citation>
    <scope>NUCLEOTIDE SEQUENCE [LARGE SCALE GENOMIC DNA]</scope>
    <source>
        <strain evidence="9 10">NF3</strain>
    </source>
</reference>
<keyword evidence="3" id="KW-1003">Cell membrane</keyword>
<dbReference type="PANTHER" id="PTHR30193:SF37">
    <property type="entry name" value="INNER MEMBRANE ABC TRANSPORTER PERMEASE PROTEIN YCJO"/>
    <property type="match status" value="1"/>
</dbReference>
<dbReference type="STRING" id="159449.B4N89_17100"/>
<feature type="transmembrane region" description="Helical" evidence="7">
    <location>
        <begin position="171"/>
        <end position="192"/>
    </location>
</feature>
<organism evidence="9 10">
    <name type="scientific">Embleya scabrispora</name>
    <dbReference type="NCBI Taxonomy" id="159449"/>
    <lineage>
        <taxon>Bacteria</taxon>
        <taxon>Bacillati</taxon>
        <taxon>Actinomycetota</taxon>
        <taxon>Actinomycetes</taxon>
        <taxon>Kitasatosporales</taxon>
        <taxon>Streptomycetaceae</taxon>
        <taxon>Embleya</taxon>
    </lineage>
</organism>
<dbReference type="PROSITE" id="PS50928">
    <property type="entry name" value="ABC_TM1"/>
    <property type="match status" value="1"/>
</dbReference>
<feature type="transmembrane region" description="Helical" evidence="7">
    <location>
        <begin position="275"/>
        <end position="295"/>
    </location>
</feature>
<feature type="transmembrane region" description="Helical" evidence="7">
    <location>
        <begin position="213"/>
        <end position="235"/>
    </location>
</feature>
<dbReference type="PANTHER" id="PTHR30193">
    <property type="entry name" value="ABC TRANSPORTER PERMEASE PROTEIN"/>
    <property type="match status" value="1"/>
</dbReference>
<accession>A0A1T3NZY9</accession>
<gene>
    <name evidence="9" type="ORF">B4N89_17100</name>
</gene>
<keyword evidence="2 7" id="KW-0813">Transport</keyword>
<keyword evidence="6 7" id="KW-0472">Membrane</keyword>
<feature type="transmembrane region" description="Helical" evidence="7">
    <location>
        <begin position="25"/>
        <end position="46"/>
    </location>
</feature>
<dbReference type="Proteomes" id="UP000190037">
    <property type="component" value="Unassembled WGS sequence"/>
</dbReference>
<sequence length="304" mass="33602">MAETAVRRAPSVGTRVKKALAPLPWIGPAVLLIGLVVLWPVVVMVWSSFQRIRRTGIVVGPNGTDNYTKLFDEPDFVAVLWNTVVWVLVVVAVTLVLSLFLAQLFNQHFPGRRFARWAMIVPWAASVFMTAVVFKWMLHETHGVINTLMVDLHLMDAGKDWLGRPSTAMPWMMAVAVFVSLPFTTYTLLAGLQTVPGEVYEAARIDGASTWRTYLSITLPLLKPAILVAVVINLINVFNSFPIIWAMTNGGPGYETATTTVFMYQLKASDIGESAAMSVANFAMIIILVAFFLVVSRGNKETDR</sequence>
<evidence type="ECO:0000313" key="9">
    <source>
        <dbReference type="EMBL" id="OPC82426.1"/>
    </source>
</evidence>
<comment type="subcellular location">
    <subcellularLocation>
        <location evidence="1 7">Cell membrane</location>
        <topology evidence="1 7">Multi-pass membrane protein</topology>
    </subcellularLocation>
</comment>
<evidence type="ECO:0000256" key="4">
    <source>
        <dbReference type="ARBA" id="ARBA00022692"/>
    </source>
</evidence>
<evidence type="ECO:0000256" key="6">
    <source>
        <dbReference type="ARBA" id="ARBA00023136"/>
    </source>
</evidence>
<evidence type="ECO:0000256" key="5">
    <source>
        <dbReference type="ARBA" id="ARBA00022989"/>
    </source>
</evidence>
<dbReference type="Gene3D" id="1.10.3720.10">
    <property type="entry name" value="MetI-like"/>
    <property type="match status" value="1"/>
</dbReference>
<comment type="similarity">
    <text evidence="7">Belongs to the binding-protein-dependent transport system permease family.</text>
</comment>
<dbReference type="GO" id="GO:0005886">
    <property type="term" value="C:plasma membrane"/>
    <property type="evidence" value="ECO:0007669"/>
    <property type="project" value="UniProtKB-SubCell"/>
</dbReference>
<dbReference type="eggNOG" id="COG1175">
    <property type="taxonomic scope" value="Bacteria"/>
</dbReference>
<dbReference type="CDD" id="cd06261">
    <property type="entry name" value="TM_PBP2"/>
    <property type="match status" value="1"/>
</dbReference>
<proteinExistence type="inferred from homology"/>
<dbReference type="AlphaFoldDB" id="A0A1T3NZY9"/>
<dbReference type="InterPro" id="IPR035906">
    <property type="entry name" value="MetI-like_sf"/>
</dbReference>
<evidence type="ECO:0000259" key="8">
    <source>
        <dbReference type="PROSITE" id="PS50928"/>
    </source>
</evidence>
<feature type="transmembrane region" description="Helical" evidence="7">
    <location>
        <begin position="79"/>
        <end position="102"/>
    </location>
</feature>
<comment type="caution">
    <text evidence="9">The sequence shown here is derived from an EMBL/GenBank/DDBJ whole genome shotgun (WGS) entry which is preliminary data.</text>
</comment>
<keyword evidence="4 7" id="KW-0812">Transmembrane</keyword>
<dbReference type="Pfam" id="PF00528">
    <property type="entry name" value="BPD_transp_1"/>
    <property type="match status" value="1"/>
</dbReference>
<name>A0A1T3NZY9_9ACTN</name>
<keyword evidence="5 7" id="KW-1133">Transmembrane helix</keyword>